<evidence type="ECO:0000313" key="3">
    <source>
        <dbReference type="Proteomes" id="UP001595925"/>
    </source>
</evidence>
<dbReference type="EMBL" id="JBHSJG010000050">
    <property type="protein sequence ID" value="MFC4989603.1"/>
    <property type="molecule type" value="Genomic_DNA"/>
</dbReference>
<evidence type="ECO:0000256" key="1">
    <source>
        <dbReference type="SAM" id="MobiDB-lite"/>
    </source>
</evidence>
<dbReference type="AlphaFoldDB" id="A0ABD5QIL4"/>
<gene>
    <name evidence="2" type="ORF">ACFPFO_17925</name>
</gene>
<accession>A0ABD5QIL4</accession>
<comment type="caution">
    <text evidence="2">The sequence shown here is derived from an EMBL/GenBank/DDBJ whole genome shotgun (WGS) entry which is preliminary data.</text>
</comment>
<proteinExistence type="predicted"/>
<evidence type="ECO:0000313" key="2">
    <source>
        <dbReference type="EMBL" id="MFC4989603.1"/>
    </source>
</evidence>
<dbReference type="Proteomes" id="UP001595925">
    <property type="component" value="Unassembled WGS sequence"/>
</dbReference>
<dbReference type="RefSeq" id="WP_224829643.1">
    <property type="nucleotide sequence ID" value="NZ_JAIVEF010000023.1"/>
</dbReference>
<organism evidence="2 3">
    <name type="scientific">Saliphagus infecundisoli</name>
    <dbReference type="NCBI Taxonomy" id="1849069"/>
    <lineage>
        <taxon>Archaea</taxon>
        <taxon>Methanobacteriati</taxon>
        <taxon>Methanobacteriota</taxon>
        <taxon>Stenosarchaea group</taxon>
        <taxon>Halobacteria</taxon>
        <taxon>Halobacteriales</taxon>
        <taxon>Natrialbaceae</taxon>
        <taxon>Saliphagus</taxon>
    </lineage>
</organism>
<reference evidence="2 3" key="1">
    <citation type="journal article" date="2019" name="Int. J. Syst. Evol. Microbiol.">
        <title>The Global Catalogue of Microorganisms (GCM) 10K type strain sequencing project: providing services to taxonomists for standard genome sequencing and annotation.</title>
        <authorList>
            <consortium name="The Broad Institute Genomics Platform"/>
            <consortium name="The Broad Institute Genome Sequencing Center for Infectious Disease"/>
            <person name="Wu L."/>
            <person name="Ma J."/>
        </authorList>
    </citation>
    <scope>NUCLEOTIDE SEQUENCE [LARGE SCALE GENOMIC DNA]</scope>
    <source>
        <strain evidence="2 3">CGMCC 1.15824</strain>
    </source>
</reference>
<sequence>MITASQASQPITAEFTPEPTLDPDLESGPRSGPNSDFETASARFELFDLPDQTNTSCDYCGKIGFVETHHCESAERLGLSLICTECE</sequence>
<protein>
    <submittedName>
        <fullName evidence="2">Uncharacterized protein</fullName>
    </submittedName>
</protein>
<keyword evidence="3" id="KW-1185">Reference proteome</keyword>
<feature type="region of interest" description="Disordered" evidence="1">
    <location>
        <begin position="1"/>
        <end position="41"/>
    </location>
</feature>
<name>A0ABD5QIL4_9EURY</name>
<feature type="compositionally biased region" description="Polar residues" evidence="1">
    <location>
        <begin position="1"/>
        <end position="11"/>
    </location>
</feature>